<dbReference type="Gene3D" id="3.30.160.60">
    <property type="entry name" value="Classic Zinc Finger"/>
    <property type="match status" value="2"/>
</dbReference>
<dbReference type="PROSITE" id="PS51125">
    <property type="entry name" value="NHL"/>
    <property type="match status" value="1"/>
</dbReference>
<dbReference type="InterPro" id="IPR000315">
    <property type="entry name" value="Znf_B-box"/>
</dbReference>
<name>A0A8B8BCR6_CRAVI</name>
<accession>A0A8B8BCR6</accession>
<keyword evidence="2" id="KW-0479">Metal-binding</keyword>
<dbReference type="KEGG" id="cvn:111109197"/>
<feature type="coiled-coil region" evidence="4">
    <location>
        <begin position="686"/>
        <end position="731"/>
    </location>
</feature>
<evidence type="ECO:0000313" key="6">
    <source>
        <dbReference type="Proteomes" id="UP000694844"/>
    </source>
</evidence>
<sequence length="1106" mass="126257">MDPNNSAQDVARCDLCKTAIAQNYCDFCHVNLCKPCIGEHISDEYDKHKIVPILQRKSTLIFPKCETHSNKNCKYQCQDCDILVCSDCAISKQHKGHEFLKLEELFTKSKESIGKDKEELDRIFPTYEEIEIELENQIANLDGEYEKLTTEMSKQREELHREIDNAINQMEEDIGEIKVKHHSILKEHLNEIKQVQSLMQKTLVSLNEIEESNDVSPTINYSSKVEEFRKLPPKINVSMPKFIPKQVAREEVSNLIGKLIPLSTTLEERVFAAKKPNTLVRELLDVPQVLNTIKTGHENLWSVTCLNEERIWTSGNTADIKCFNNQGVLHKTIQTKSRKNPSDIAVDIDGALLYYDWKTRTVNKVKDDQTEEIFRLQKWIPGNLCVTSSGELLVIMLSEDETQVKVVRYSGSTVKQTIQFDNGQLLYSRNNKIKYITENRNLDICVADWGAGAVVVVNQAGKLLIRYTGHPSPTKNEPFKPTGITTDSQSHILTSDVGNHCIHILNADGLFLRYIDNCDLKIPYGLCVNSNDSLFVCEFCRGSVKKIKYSKVNTKMDPNNSAQDVARCDLCKTAIAQNYCDFCHVNLCKPCIGEHISDEYDKHKIVPILQRKSTLIFPKCETHRNRTCEYQCQDCDIFVCSDCAMSKQHKGHEYLKLEELFTKTKESIGKDKEELDRISPTYEEIAIELENQIANLDGEYEKLTTEMSKQREKLHREIDNAINQMEEDIGEIKVKHHSILKEHLNEIKQVQSLMQKTLVTLNEIEESNEVSPTINYSSKVEEFRKLPPKVNVTMPKFIPKQVAREELSSLIGKLTPLSTTLEERVFTAKKPNTSVRELLDEPEVLNTIKTGHEKLRSVACLNEEQLWTCGLTADIKCFNIQGVLQETIQTKSREGPMDIAVDIDGALLYSDRKTRKVYKVKGDQTEEIIRLQGWIPKQLCVTSSGELLVIMRSEDETQVKVVHYSGSIIKQTIQFDNGQLLYSGNTKIKYITENRNLDICVADWGARAVVVVNQAGKLRFRYIGHPSPTKNEPFKPRGITTDSQSHILTSDGANRCIHIIHSDGQFLRYIDNCDLECPQGLFVDCNDSLFVCESYRGSVKKIKYFK</sequence>
<keyword evidence="6" id="KW-1185">Reference proteome</keyword>
<dbReference type="PROSITE" id="PS50119">
    <property type="entry name" value="ZF_BBOX"/>
    <property type="match status" value="4"/>
</dbReference>
<evidence type="ECO:0000259" key="5">
    <source>
        <dbReference type="PROSITE" id="PS50119"/>
    </source>
</evidence>
<dbReference type="InterPro" id="IPR047153">
    <property type="entry name" value="TRIM45/56/19-like"/>
</dbReference>
<organism evidence="6 7">
    <name type="scientific">Crassostrea virginica</name>
    <name type="common">Eastern oyster</name>
    <dbReference type="NCBI Taxonomy" id="6565"/>
    <lineage>
        <taxon>Eukaryota</taxon>
        <taxon>Metazoa</taxon>
        <taxon>Spiralia</taxon>
        <taxon>Lophotrochozoa</taxon>
        <taxon>Mollusca</taxon>
        <taxon>Bivalvia</taxon>
        <taxon>Autobranchia</taxon>
        <taxon>Pteriomorphia</taxon>
        <taxon>Ostreida</taxon>
        <taxon>Ostreoidea</taxon>
        <taxon>Ostreidae</taxon>
        <taxon>Crassostrea</taxon>
    </lineage>
</organism>
<dbReference type="SMART" id="SM00336">
    <property type="entry name" value="BBOX"/>
    <property type="match status" value="4"/>
</dbReference>
<keyword evidence="4" id="KW-0175">Coiled coil</keyword>
<dbReference type="SUPFAM" id="SSF101898">
    <property type="entry name" value="NHL repeat"/>
    <property type="match status" value="2"/>
</dbReference>
<evidence type="ECO:0000313" key="7">
    <source>
        <dbReference type="RefSeq" id="XP_022300988.1"/>
    </source>
</evidence>
<protein>
    <submittedName>
        <fullName evidence="7">Uncharacterized protein LOC111109197</fullName>
    </submittedName>
</protein>
<feature type="repeat" description="NHL" evidence="3">
    <location>
        <begin position="481"/>
        <end position="508"/>
    </location>
</feature>
<feature type="coiled-coil region" evidence="4">
    <location>
        <begin position="127"/>
        <end position="176"/>
    </location>
</feature>
<evidence type="ECO:0000256" key="4">
    <source>
        <dbReference type="SAM" id="Coils"/>
    </source>
</evidence>
<keyword evidence="2" id="KW-0863">Zinc-finger</keyword>
<gene>
    <name evidence="7" type="primary">LOC111109197</name>
</gene>
<keyword evidence="2" id="KW-0862">Zinc</keyword>
<feature type="domain" description="B box-type" evidence="5">
    <location>
        <begin position="8"/>
        <end position="53"/>
    </location>
</feature>
<dbReference type="Pfam" id="PF00643">
    <property type="entry name" value="zf-B_box"/>
    <property type="match status" value="2"/>
</dbReference>
<dbReference type="OrthoDB" id="27136at2759"/>
<dbReference type="InterPro" id="IPR011042">
    <property type="entry name" value="6-blade_b-propeller_TolB-like"/>
</dbReference>
<dbReference type="Gene3D" id="6.10.140.1110">
    <property type="match status" value="2"/>
</dbReference>
<dbReference type="GeneID" id="111109197"/>
<feature type="domain" description="B box-type" evidence="5">
    <location>
        <begin position="620"/>
        <end position="657"/>
    </location>
</feature>
<dbReference type="CDD" id="cd19756">
    <property type="entry name" value="Bbox2"/>
    <property type="match status" value="1"/>
</dbReference>
<dbReference type="InterPro" id="IPR001258">
    <property type="entry name" value="NHL_repeat"/>
</dbReference>
<feature type="domain" description="B box-type" evidence="5">
    <location>
        <begin position="65"/>
        <end position="102"/>
    </location>
</feature>
<feature type="domain" description="B box-type" evidence="5">
    <location>
        <begin position="563"/>
        <end position="608"/>
    </location>
</feature>
<dbReference type="Gene3D" id="2.120.10.30">
    <property type="entry name" value="TolB, C-terminal domain"/>
    <property type="match status" value="2"/>
</dbReference>
<dbReference type="AlphaFoldDB" id="A0A8B8BCR6"/>
<dbReference type="SUPFAM" id="SSF57845">
    <property type="entry name" value="B-box zinc-binding domain"/>
    <property type="match status" value="2"/>
</dbReference>
<keyword evidence="1" id="KW-0677">Repeat</keyword>
<reference evidence="7" key="1">
    <citation type="submission" date="2025-08" db="UniProtKB">
        <authorList>
            <consortium name="RefSeq"/>
        </authorList>
    </citation>
    <scope>IDENTIFICATION</scope>
    <source>
        <tissue evidence="7">Whole sample</tissue>
    </source>
</reference>
<dbReference type="RefSeq" id="XP_022300988.1">
    <property type="nucleotide sequence ID" value="XM_022445280.1"/>
</dbReference>
<dbReference type="PANTHER" id="PTHR25462">
    <property type="entry name" value="BONUS, ISOFORM C-RELATED"/>
    <property type="match status" value="1"/>
</dbReference>
<evidence type="ECO:0000256" key="3">
    <source>
        <dbReference type="PROSITE-ProRule" id="PRU00504"/>
    </source>
</evidence>
<proteinExistence type="predicted"/>
<evidence type="ECO:0000256" key="2">
    <source>
        <dbReference type="PROSITE-ProRule" id="PRU00024"/>
    </source>
</evidence>
<dbReference type="PANTHER" id="PTHR25462:SF296">
    <property type="entry name" value="MEIOTIC P26, ISOFORM F"/>
    <property type="match status" value="1"/>
</dbReference>
<dbReference type="Proteomes" id="UP000694844">
    <property type="component" value="Chromosome 8"/>
</dbReference>
<dbReference type="GO" id="GO:0008270">
    <property type="term" value="F:zinc ion binding"/>
    <property type="evidence" value="ECO:0007669"/>
    <property type="project" value="UniProtKB-KW"/>
</dbReference>
<evidence type="ECO:0000256" key="1">
    <source>
        <dbReference type="ARBA" id="ARBA00022737"/>
    </source>
</evidence>